<dbReference type="GO" id="GO:0032259">
    <property type="term" value="P:methylation"/>
    <property type="evidence" value="ECO:0007669"/>
    <property type="project" value="UniProtKB-KW"/>
</dbReference>
<dbReference type="CDD" id="cd03311">
    <property type="entry name" value="CIMS_C_terminal_like"/>
    <property type="match status" value="1"/>
</dbReference>
<dbReference type="GO" id="GO:0009086">
    <property type="term" value="P:methionine biosynthetic process"/>
    <property type="evidence" value="ECO:0007669"/>
    <property type="project" value="InterPro"/>
</dbReference>
<dbReference type="PANTHER" id="PTHR43844:SF1">
    <property type="entry name" value="METHIONINE SYNTHASE"/>
    <property type="match status" value="1"/>
</dbReference>
<feature type="domain" description="Cobalamin-independent methionine synthase MetE C-terminal/archaeal" evidence="1">
    <location>
        <begin position="9"/>
        <end position="335"/>
    </location>
</feature>
<accession>A0AAX3MW53</accession>
<keyword evidence="2" id="KW-0808">Transferase</keyword>
<dbReference type="InterPro" id="IPR038071">
    <property type="entry name" value="UROD/MetE-like_sf"/>
</dbReference>
<evidence type="ECO:0000313" key="3">
    <source>
        <dbReference type="EMBL" id="WDI01359.1"/>
    </source>
</evidence>
<dbReference type="NCBIfam" id="NF005085">
    <property type="entry name" value="PRK06520.1"/>
    <property type="match status" value="1"/>
</dbReference>
<organism evidence="2 4">
    <name type="scientific">Paenibacillus urinalis</name>
    <dbReference type="NCBI Taxonomy" id="521520"/>
    <lineage>
        <taxon>Bacteria</taxon>
        <taxon>Bacillati</taxon>
        <taxon>Bacillota</taxon>
        <taxon>Bacilli</taxon>
        <taxon>Bacillales</taxon>
        <taxon>Paenibacillaceae</taxon>
        <taxon>Paenibacillus</taxon>
    </lineage>
</organism>
<dbReference type="SUPFAM" id="SSF51726">
    <property type="entry name" value="UROD/MetE-like"/>
    <property type="match status" value="1"/>
</dbReference>
<dbReference type="InterPro" id="IPR002629">
    <property type="entry name" value="Met_Synth_C/arc"/>
</dbReference>
<evidence type="ECO:0000313" key="5">
    <source>
        <dbReference type="Proteomes" id="UP001221519"/>
    </source>
</evidence>
<dbReference type="GO" id="GO:0008270">
    <property type="term" value="F:zinc ion binding"/>
    <property type="evidence" value="ECO:0007669"/>
    <property type="project" value="InterPro"/>
</dbReference>
<evidence type="ECO:0000313" key="4">
    <source>
        <dbReference type="Proteomes" id="UP001220962"/>
    </source>
</evidence>
<gene>
    <name evidence="2" type="ORF">PUW23_19280</name>
    <name evidence="3" type="ORF">PUW25_19125</name>
</gene>
<dbReference type="Proteomes" id="UP001221519">
    <property type="component" value="Chromosome"/>
</dbReference>
<dbReference type="RefSeq" id="WP_205052566.1">
    <property type="nucleotide sequence ID" value="NZ_CP118101.1"/>
</dbReference>
<dbReference type="Proteomes" id="UP001220962">
    <property type="component" value="Chromosome"/>
</dbReference>
<keyword evidence="5" id="KW-1185">Reference proteome</keyword>
<dbReference type="Pfam" id="PF01717">
    <property type="entry name" value="Meth_synt_2"/>
    <property type="match status" value="1"/>
</dbReference>
<dbReference type="EMBL" id="CP118108">
    <property type="protein sequence ID" value="WDI01359.1"/>
    <property type="molecule type" value="Genomic_DNA"/>
</dbReference>
<proteinExistence type="predicted"/>
<reference evidence="2 5" key="1">
    <citation type="submission" date="2023-02" db="EMBL/GenBank/DDBJ databases">
        <title>Pathogen: clinical or host-associated sample.</title>
        <authorList>
            <person name="Hergert J."/>
            <person name="Casey R."/>
            <person name="Wagner J."/>
            <person name="Young E.L."/>
            <person name="Oakeson K.F."/>
        </authorList>
    </citation>
    <scope>NUCLEOTIDE SEQUENCE</scope>
    <source>
        <strain evidence="3 5">2022CK-00829</strain>
        <strain evidence="2">2022CK-00830</strain>
    </source>
</reference>
<dbReference type="AlphaFoldDB" id="A0AAX3MW53"/>
<dbReference type="GO" id="GO:0003871">
    <property type="term" value="F:5-methyltetrahydropteroyltriglutamate-homocysteine S-methyltransferase activity"/>
    <property type="evidence" value="ECO:0007669"/>
    <property type="project" value="UniProtKB-EC"/>
</dbReference>
<dbReference type="EMBL" id="CP118101">
    <property type="protein sequence ID" value="WDH81641.1"/>
    <property type="molecule type" value="Genomic_DNA"/>
</dbReference>
<sequence length="361" mass="41053">MIPFHHDHVGSLLRPANLTEAREQYKSGAITLEQLSKVENEEIIRVIDKQKQNGVLGVTDGEFRRSWWHFDFLGGLDGVEYYEKDTGLNFHKMETRKEGIRVTGNIDFSSHPFIAHFQFLNEHAGEAVAKQTIPSPNMLVYRVDQNEEIYPDREAFLQDTIAAYQKAIQAFYDAGCRYLQLDDTAWADLFSEEGHDKLRAKGLDPAEEMKIMQRMINESIANKPEDLVITMHICRGNYKSNFFASGGYDYASETIFGGLNVDGLFLEFDDERSGGFEPLKYVNRPGLKIVLGLITSKSGELEDKEKIKARIAEAAAYVPLEQLCLSPQCGFSSTEEGNILSEEEQWAKLRFVKEIADEIWT</sequence>
<evidence type="ECO:0000259" key="1">
    <source>
        <dbReference type="Pfam" id="PF01717"/>
    </source>
</evidence>
<dbReference type="EC" id="2.1.1.14" evidence="2"/>
<dbReference type="Gene3D" id="3.20.20.210">
    <property type="match status" value="1"/>
</dbReference>
<keyword evidence="2" id="KW-0489">Methyltransferase</keyword>
<dbReference type="PANTHER" id="PTHR43844">
    <property type="entry name" value="METHIONINE SYNTHASE"/>
    <property type="match status" value="1"/>
</dbReference>
<protein>
    <submittedName>
        <fullName evidence="2">5-methyltetrahydropteroyltriglutamate--homocysteine S-methyltransferase</fullName>
        <ecNumber evidence="2">2.1.1.14</ecNumber>
    </submittedName>
</protein>
<evidence type="ECO:0000313" key="2">
    <source>
        <dbReference type="EMBL" id="WDH81641.1"/>
    </source>
</evidence>
<name>A0AAX3MW53_9BACL</name>